<evidence type="ECO:0000313" key="1">
    <source>
        <dbReference type="EMBL" id="EEP45074.1"/>
    </source>
</evidence>
<dbReference type="HOGENOM" id="CLU_3214854_0_0_11"/>
<dbReference type="Proteomes" id="UP000003295">
    <property type="component" value="Unassembled WGS sequence"/>
</dbReference>
<gene>
    <name evidence="1" type="ORF">COLINT_02121</name>
</gene>
<protein>
    <submittedName>
        <fullName evidence="1">Uncharacterized protein</fullName>
    </submittedName>
</protein>
<dbReference type="AlphaFoldDB" id="C4F7V6"/>
<sequence length="44" mass="4924">MGDYSRAKRSARHRPGVFGIRWKPAAASRTLADSMMAMDSTPRE</sequence>
<name>C4F7V6_9ACTN</name>
<organism evidence="1 2">
    <name type="scientific">Collinsella intestinalis DSM 13280</name>
    <dbReference type="NCBI Taxonomy" id="521003"/>
    <lineage>
        <taxon>Bacteria</taxon>
        <taxon>Bacillati</taxon>
        <taxon>Actinomycetota</taxon>
        <taxon>Coriobacteriia</taxon>
        <taxon>Coriobacteriales</taxon>
        <taxon>Coriobacteriaceae</taxon>
        <taxon>Collinsella</taxon>
    </lineage>
</organism>
<accession>C4F7V6</accession>
<comment type="caution">
    <text evidence="1">The sequence shown here is derived from an EMBL/GenBank/DDBJ whole genome shotgun (WGS) entry which is preliminary data.</text>
</comment>
<dbReference type="EMBL" id="ABXH02000003">
    <property type="protein sequence ID" value="EEP45074.1"/>
    <property type="molecule type" value="Genomic_DNA"/>
</dbReference>
<proteinExistence type="predicted"/>
<reference evidence="1 2" key="1">
    <citation type="submission" date="2009-04" db="EMBL/GenBank/DDBJ databases">
        <authorList>
            <person name="Weinstock G."/>
            <person name="Sodergren E."/>
            <person name="Clifton S."/>
            <person name="Fulton L."/>
            <person name="Fulton B."/>
            <person name="Courtney L."/>
            <person name="Fronick C."/>
            <person name="Harrison M."/>
            <person name="Strong C."/>
            <person name="Farmer C."/>
            <person name="Delahaunty K."/>
            <person name="Markovic C."/>
            <person name="Hall O."/>
            <person name="Minx P."/>
            <person name="Tomlinson C."/>
            <person name="Mitreva M."/>
            <person name="Nelson J."/>
            <person name="Hou S."/>
            <person name="Wollam A."/>
            <person name="Pepin K.H."/>
            <person name="Johnson M."/>
            <person name="Bhonagiri V."/>
            <person name="Nash W.E."/>
            <person name="Warren W."/>
            <person name="Chinwalla A."/>
            <person name="Mardis E.R."/>
            <person name="Wilson R.K."/>
        </authorList>
    </citation>
    <scope>NUCLEOTIDE SEQUENCE [LARGE SCALE GENOMIC DNA]</scope>
    <source>
        <strain evidence="1 2">DSM 13280</strain>
    </source>
</reference>
<evidence type="ECO:0000313" key="2">
    <source>
        <dbReference type="Proteomes" id="UP000003295"/>
    </source>
</evidence>